<dbReference type="NCBIfam" id="TIGR00029">
    <property type="entry name" value="S20"/>
    <property type="match status" value="1"/>
</dbReference>
<dbReference type="PANTHER" id="PTHR33398">
    <property type="entry name" value="30S RIBOSOMAL PROTEIN S20"/>
    <property type="match status" value="1"/>
</dbReference>
<keyword evidence="5 8" id="KW-0689">Ribosomal protein</keyword>
<keyword evidence="6 8" id="KW-0687">Ribonucleoprotein</keyword>
<feature type="region of interest" description="Disordered" evidence="9">
    <location>
        <begin position="1"/>
        <end position="20"/>
    </location>
</feature>
<accession>A0A2S0UQP7</accession>
<dbReference type="GO" id="GO:0003735">
    <property type="term" value="F:structural constituent of ribosome"/>
    <property type="evidence" value="ECO:0007669"/>
    <property type="project" value="InterPro"/>
</dbReference>
<dbReference type="InterPro" id="IPR002583">
    <property type="entry name" value="Ribosomal_bS20"/>
</dbReference>
<evidence type="ECO:0000256" key="8">
    <source>
        <dbReference type="HAMAP-Rule" id="MF_00500"/>
    </source>
</evidence>
<evidence type="ECO:0000313" key="10">
    <source>
        <dbReference type="EMBL" id="AWB50134.1"/>
    </source>
</evidence>
<evidence type="ECO:0000256" key="7">
    <source>
        <dbReference type="ARBA" id="ARBA00035136"/>
    </source>
</evidence>
<evidence type="ECO:0000313" key="11">
    <source>
        <dbReference type="Proteomes" id="UP000244496"/>
    </source>
</evidence>
<comment type="function">
    <text evidence="1 8">Binds directly to 16S ribosomal RNA.</text>
</comment>
<name>A0A2S0UQP7_9RHOB</name>
<dbReference type="HAMAP" id="MF_00500">
    <property type="entry name" value="Ribosomal_bS20"/>
    <property type="match status" value="1"/>
</dbReference>
<evidence type="ECO:0000256" key="6">
    <source>
        <dbReference type="ARBA" id="ARBA00023274"/>
    </source>
</evidence>
<dbReference type="RefSeq" id="WP_108436946.1">
    <property type="nucleotide sequence ID" value="NZ_CP028918.1"/>
</dbReference>
<dbReference type="KEGG" id="geh:HYN69_17910"/>
<dbReference type="Pfam" id="PF01649">
    <property type="entry name" value="Ribosomal_S20p"/>
    <property type="match status" value="1"/>
</dbReference>
<gene>
    <name evidence="8" type="primary">rpsT</name>
    <name evidence="10" type="ORF">HYN69_17910</name>
</gene>
<evidence type="ECO:0000256" key="5">
    <source>
        <dbReference type="ARBA" id="ARBA00022980"/>
    </source>
</evidence>
<evidence type="ECO:0000256" key="4">
    <source>
        <dbReference type="ARBA" id="ARBA00022884"/>
    </source>
</evidence>
<dbReference type="GO" id="GO:0015935">
    <property type="term" value="C:small ribosomal subunit"/>
    <property type="evidence" value="ECO:0007669"/>
    <property type="project" value="TreeGrafter"/>
</dbReference>
<sequence>MANTAQSKKRARQSETRYAINKARRSRIRTFLRKVEEALASGDQAVAAEALKNAQPELQRGVSKGVLHANTVSRKISRLAHRVKVLATATPSA</sequence>
<proteinExistence type="inferred from homology"/>
<evidence type="ECO:0000256" key="3">
    <source>
        <dbReference type="ARBA" id="ARBA00022730"/>
    </source>
</evidence>
<dbReference type="Gene3D" id="1.20.58.110">
    <property type="entry name" value="Ribosomal protein S20"/>
    <property type="match status" value="1"/>
</dbReference>
<dbReference type="Proteomes" id="UP000244496">
    <property type="component" value="Chromosome"/>
</dbReference>
<dbReference type="EMBL" id="CP028918">
    <property type="protein sequence ID" value="AWB50134.1"/>
    <property type="molecule type" value="Genomic_DNA"/>
</dbReference>
<dbReference type="SUPFAM" id="SSF46992">
    <property type="entry name" value="Ribosomal protein S20"/>
    <property type="match status" value="1"/>
</dbReference>
<organism evidence="10 11">
    <name type="scientific">Paragemmobacter aquarius</name>
    <dbReference type="NCBI Taxonomy" id="2169400"/>
    <lineage>
        <taxon>Bacteria</taxon>
        <taxon>Pseudomonadati</taxon>
        <taxon>Pseudomonadota</taxon>
        <taxon>Alphaproteobacteria</taxon>
        <taxon>Rhodobacterales</taxon>
        <taxon>Paracoccaceae</taxon>
        <taxon>Paragemmobacter</taxon>
    </lineage>
</organism>
<keyword evidence="11" id="KW-1185">Reference proteome</keyword>
<evidence type="ECO:0000256" key="2">
    <source>
        <dbReference type="ARBA" id="ARBA00007634"/>
    </source>
</evidence>
<dbReference type="GO" id="GO:0006412">
    <property type="term" value="P:translation"/>
    <property type="evidence" value="ECO:0007669"/>
    <property type="project" value="UniProtKB-UniRule"/>
</dbReference>
<dbReference type="AlphaFoldDB" id="A0A2S0UQP7"/>
<dbReference type="PANTHER" id="PTHR33398:SF1">
    <property type="entry name" value="SMALL RIBOSOMAL SUBUNIT PROTEIN BS20C"/>
    <property type="match status" value="1"/>
</dbReference>
<reference evidence="10 11" key="1">
    <citation type="submission" date="2018-04" db="EMBL/GenBank/DDBJ databases">
        <title>Genome sequencing of Gemmobacter.</title>
        <authorList>
            <person name="Yi H."/>
            <person name="Baek M.-G."/>
        </authorList>
    </citation>
    <scope>NUCLEOTIDE SEQUENCE [LARGE SCALE GENOMIC DNA]</scope>
    <source>
        <strain evidence="10 11">HYN0069</strain>
    </source>
</reference>
<dbReference type="InterPro" id="IPR036510">
    <property type="entry name" value="Ribosomal_bS20_sf"/>
</dbReference>
<evidence type="ECO:0000256" key="9">
    <source>
        <dbReference type="SAM" id="MobiDB-lite"/>
    </source>
</evidence>
<keyword evidence="3 8" id="KW-0699">rRNA-binding</keyword>
<dbReference type="OrthoDB" id="9807974at2"/>
<protein>
    <recommendedName>
        <fullName evidence="7 8">Small ribosomal subunit protein bS20</fullName>
    </recommendedName>
</protein>
<comment type="similarity">
    <text evidence="2 8">Belongs to the bacterial ribosomal protein bS20 family.</text>
</comment>
<dbReference type="GO" id="GO:0070181">
    <property type="term" value="F:small ribosomal subunit rRNA binding"/>
    <property type="evidence" value="ECO:0007669"/>
    <property type="project" value="TreeGrafter"/>
</dbReference>
<keyword evidence="4 8" id="KW-0694">RNA-binding</keyword>
<dbReference type="FunFam" id="1.20.58.110:FF:000001">
    <property type="entry name" value="30S ribosomal protein S20"/>
    <property type="match status" value="1"/>
</dbReference>
<evidence type="ECO:0000256" key="1">
    <source>
        <dbReference type="ARBA" id="ARBA00003134"/>
    </source>
</evidence>